<gene>
    <name evidence="8" type="ORF">GLUCOINTEAF2_0203396</name>
</gene>
<evidence type="ECO:0000256" key="1">
    <source>
        <dbReference type="ARBA" id="ARBA00022723"/>
    </source>
</evidence>
<comment type="cofactor">
    <cofactor evidence="6">
        <name>Fe(2+)</name>
        <dbReference type="ChEBI" id="CHEBI:29033"/>
    </cofactor>
    <text evidence="6">Binds 1 Fe(2+) ion per subunit.</text>
</comment>
<accession>A0A0N1FIR8</accession>
<sequence length="210" mass="23086">MMQPDLFGAARDDMVLSSGALFLPGFAAAEVATLLAHIRTIATCSPFRHMLTPGGRRMSVAMTSCGRFGWTSSRMGYRYTSFDPDTGQAWPQMPSVFCELARQAATRAGFVDFLPDTCLVNRYAPGARLSLHQDLDEGDMSAPIVSVSLGLPAIFLWGGPRRSNARRRITLHEGDVMVWGGKARLNFHGVEPLPPGNGTYRYNLTFRKAR</sequence>
<keyword evidence="2 8" id="KW-0223">Dioxygenase</keyword>
<comment type="caution">
    <text evidence="8">The sequence shown here is derived from an EMBL/GenBank/DDBJ whole genome shotgun (WGS) entry which is preliminary data.</text>
</comment>
<evidence type="ECO:0000313" key="9">
    <source>
        <dbReference type="Proteomes" id="UP000031553"/>
    </source>
</evidence>
<dbReference type="AlphaFoldDB" id="A0A0N1FIR8"/>
<dbReference type="EMBL" id="JUFX02000241">
    <property type="protein sequence ID" value="KPH85431.1"/>
    <property type="molecule type" value="Genomic_DNA"/>
</dbReference>
<dbReference type="InterPro" id="IPR004574">
    <property type="entry name" value="Alkb"/>
</dbReference>
<evidence type="ECO:0000256" key="4">
    <source>
        <dbReference type="ARBA" id="ARBA00023004"/>
    </source>
</evidence>
<dbReference type="GO" id="GO:0035515">
    <property type="term" value="F:oxidative RNA demethylase activity"/>
    <property type="evidence" value="ECO:0007669"/>
    <property type="project" value="TreeGrafter"/>
</dbReference>
<dbReference type="PANTHER" id="PTHR16557">
    <property type="entry name" value="ALKYLATED DNA REPAIR PROTEIN ALKB-RELATED"/>
    <property type="match status" value="1"/>
</dbReference>
<keyword evidence="1 6" id="KW-0479">Metal-binding</keyword>
<dbReference type="GO" id="GO:0035516">
    <property type="term" value="F:broad specificity oxidative DNA demethylase activity"/>
    <property type="evidence" value="ECO:0007669"/>
    <property type="project" value="TreeGrafter"/>
</dbReference>
<dbReference type="GO" id="GO:0008198">
    <property type="term" value="F:ferrous iron binding"/>
    <property type="evidence" value="ECO:0007669"/>
    <property type="project" value="TreeGrafter"/>
</dbReference>
<evidence type="ECO:0000256" key="6">
    <source>
        <dbReference type="PIRSR" id="PIRSR604574-2"/>
    </source>
</evidence>
<feature type="binding site" evidence="5">
    <location>
        <begin position="77"/>
        <end position="79"/>
    </location>
    <ligand>
        <name>substrate</name>
    </ligand>
</feature>
<dbReference type="GO" id="GO:0005737">
    <property type="term" value="C:cytoplasm"/>
    <property type="evidence" value="ECO:0007669"/>
    <property type="project" value="TreeGrafter"/>
</dbReference>
<dbReference type="PROSITE" id="PS51471">
    <property type="entry name" value="FE2OG_OXY"/>
    <property type="match status" value="1"/>
</dbReference>
<evidence type="ECO:0000256" key="3">
    <source>
        <dbReference type="ARBA" id="ARBA00023002"/>
    </source>
</evidence>
<dbReference type="NCBIfam" id="NF011930">
    <property type="entry name" value="PRK15401.1"/>
    <property type="match status" value="1"/>
</dbReference>
<dbReference type="Proteomes" id="UP000031553">
    <property type="component" value="Unassembled WGS sequence"/>
</dbReference>
<dbReference type="InterPro" id="IPR005123">
    <property type="entry name" value="Oxoglu/Fe-dep_dioxygenase_dom"/>
</dbReference>
<feature type="binding site" evidence="5">
    <location>
        <position position="70"/>
    </location>
    <ligand>
        <name>substrate</name>
    </ligand>
</feature>
<dbReference type="PANTHER" id="PTHR16557:SF2">
    <property type="entry name" value="NUCLEIC ACID DIOXYGENASE ALKBH1"/>
    <property type="match status" value="1"/>
</dbReference>
<name>A0A0N1FIR8_9PROT</name>
<feature type="binding site" evidence="5">
    <location>
        <begin position="201"/>
        <end position="207"/>
    </location>
    <ligand>
        <name>2-oxoglutarate</name>
        <dbReference type="ChEBI" id="CHEBI:16810"/>
    </ligand>
</feature>
<feature type="domain" description="Fe2OG dioxygenase" evidence="7">
    <location>
        <begin position="114"/>
        <end position="210"/>
    </location>
</feature>
<evidence type="ECO:0000256" key="2">
    <source>
        <dbReference type="ARBA" id="ARBA00022964"/>
    </source>
</evidence>
<feature type="binding site" evidence="6">
    <location>
        <position position="132"/>
    </location>
    <ligand>
        <name>Fe cation</name>
        <dbReference type="ChEBI" id="CHEBI:24875"/>
        <note>catalytic</note>
    </ligand>
</feature>
<feature type="binding site" evidence="5">
    <location>
        <position position="136"/>
    </location>
    <ligand>
        <name>substrate</name>
    </ligand>
</feature>
<feature type="binding site" evidence="6">
    <location>
        <position position="134"/>
    </location>
    <ligand>
        <name>Fe cation</name>
        <dbReference type="ChEBI" id="CHEBI:24875"/>
        <note>catalytic</note>
    </ligand>
</feature>
<dbReference type="InterPro" id="IPR037151">
    <property type="entry name" value="AlkB-like_sf"/>
</dbReference>
<proteinExistence type="predicted"/>
<organism evidence="8 9">
    <name type="scientific">Komagataeibacter intermedius AF2</name>
    <dbReference type="NCBI Taxonomy" id="1458464"/>
    <lineage>
        <taxon>Bacteria</taxon>
        <taxon>Pseudomonadati</taxon>
        <taxon>Pseudomonadota</taxon>
        <taxon>Alphaproteobacteria</taxon>
        <taxon>Acetobacterales</taxon>
        <taxon>Acetobacteraceae</taxon>
        <taxon>Komagataeibacter</taxon>
    </lineage>
</organism>
<keyword evidence="3" id="KW-0560">Oxidoreductase</keyword>
<evidence type="ECO:0000313" key="8">
    <source>
        <dbReference type="EMBL" id="KPH85431.1"/>
    </source>
</evidence>
<feature type="binding site" evidence="6">
    <location>
        <position position="188"/>
    </location>
    <ligand>
        <name>Fe cation</name>
        <dbReference type="ChEBI" id="CHEBI:24875"/>
        <note>catalytic</note>
    </ligand>
</feature>
<reference evidence="8 9" key="1">
    <citation type="submission" date="2015-07" db="EMBL/GenBank/DDBJ databases">
        <title>Draft Genome Sequence of Komagataeibacter intermedius Strain AF2, Isolated from Kombucha Tea.</title>
        <authorList>
            <person name="Santos R.A."/>
            <person name="Berretta A.A."/>
            <person name="Barud H.S."/>
            <person name="Ribeiro S.J."/>
            <person name="Gonzalez-Garcia L.N."/>
            <person name="Zucchi T.D."/>
            <person name="Goldman G.H."/>
            <person name="Riano-Pachon D.M."/>
        </authorList>
    </citation>
    <scope>NUCLEOTIDE SEQUENCE [LARGE SCALE GENOMIC DNA]</scope>
    <source>
        <strain evidence="8 9">AF2</strain>
    </source>
</reference>
<dbReference type="Pfam" id="PF13532">
    <property type="entry name" value="2OG-FeII_Oxy_2"/>
    <property type="match status" value="1"/>
</dbReference>
<dbReference type="SUPFAM" id="SSF51197">
    <property type="entry name" value="Clavaminate synthase-like"/>
    <property type="match status" value="1"/>
</dbReference>
<dbReference type="RefSeq" id="WP_141654866.1">
    <property type="nucleotide sequence ID" value="NZ_JUFX02000241.1"/>
</dbReference>
<evidence type="ECO:0000256" key="5">
    <source>
        <dbReference type="PIRSR" id="PIRSR604574-1"/>
    </source>
</evidence>
<keyword evidence="4 6" id="KW-0408">Iron</keyword>
<feature type="binding site" evidence="5">
    <location>
        <begin position="121"/>
        <end position="123"/>
    </location>
    <ligand>
        <name>2-oxoglutarate</name>
        <dbReference type="ChEBI" id="CHEBI:16810"/>
    </ligand>
</feature>
<dbReference type="Gene3D" id="2.60.120.590">
    <property type="entry name" value="Alpha-ketoglutarate-dependent dioxygenase AlkB-like"/>
    <property type="match status" value="1"/>
</dbReference>
<evidence type="ECO:0000259" key="7">
    <source>
        <dbReference type="PROSITE" id="PS51471"/>
    </source>
</evidence>
<dbReference type="GO" id="GO:0035513">
    <property type="term" value="P:oxidative RNA demethylation"/>
    <property type="evidence" value="ECO:0007669"/>
    <property type="project" value="TreeGrafter"/>
</dbReference>
<feature type="binding site" evidence="5">
    <location>
        <position position="162"/>
    </location>
    <ligand>
        <name>substrate</name>
    </ligand>
</feature>
<dbReference type="InterPro" id="IPR027450">
    <property type="entry name" value="AlkB-like"/>
</dbReference>
<dbReference type="OrthoDB" id="9796932at2"/>
<protein>
    <submittedName>
        <fullName evidence="8">Alpha-ketoglutarate-dependent dioxygenase</fullName>
    </submittedName>
</protein>